<dbReference type="GO" id="GO:0005634">
    <property type="term" value="C:nucleus"/>
    <property type="evidence" value="ECO:0007669"/>
    <property type="project" value="TreeGrafter"/>
</dbReference>
<dbReference type="PIRSF" id="PIRSF010044">
    <property type="entry name" value="UCP010044"/>
    <property type="match status" value="1"/>
</dbReference>
<dbReference type="GO" id="GO:0043248">
    <property type="term" value="P:proteasome assembly"/>
    <property type="evidence" value="ECO:0007669"/>
    <property type="project" value="TreeGrafter"/>
</dbReference>
<gene>
    <name evidence="5" type="ORF">Poli38472_012434</name>
</gene>
<dbReference type="Gene3D" id="3.40.50.10900">
    <property type="entry name" value="PAC-like subunit"/>
    <property type="match status" value="1"/>
</dbReference>
<dbReference type="Pfam" id="PF09754">
    <property type="entry name" value="PAC2"/>
    <property type="match status" value="1"/>
</dbReference>
<dbReference type="PANTHER" id="PTHR12970">
    <property type="entry name" value="PROTEASOME ASSEMBLY CHAPERONE 2"/>
    <property type="match status" value="1"/>
</dbReference>
<proteinExistence type="inferred from homology"/>
<dbReference type="PANTHER" id="PTHR12970:SF1">
    <property type="entry name" value="PROTEASOME ASSEMBLY CHAPERONE 2"/>
    <property type="match status" value="1"/>
</dbReference>
<accession>A0A8K1FR77</accession>
<evidence type="ECO:0000256" key="2">
    <source>
        <dbReference type="ARBA" id="ARBA00023186"/>
    </source>
</evidence>
<comment type="subunit">
    <text evidence="4">Forms a heterodimer with PSMG1.</text>
</comment>
<dbReference type="EMBL" id="SPLM01000005">
    <property type="protein sequence ID" value="TMW67318.1"/>
    <property type="molecule type" value="Genomic_DNA"/>
</dbReference>
<dbReference type="InterPro" id="IPR016562">
    <property type="entry name" value="Proteasome_assmbl_chp_2_euk"/>
</dbReference>
<comment type="function">
    <text evidence="4">Chaperone protein which promotes assembly of the 20S proteasome as part of a heterodimer with PSMG1.</text>
</comment>
<comment type="similarity">
    <text evidence="3 4">Belongs to the PSMG2 family.</text>
</comment>
<evidence type="ECO:0000256" key="3">
    <source>
        <dbReference type="ARBA" id="ARBA00025745"/>
    </source>
</evidence>
<evidence type="ECO:0000256" key="4">
    <source>
        <dbReference type="PIRNR" id="PIRNR010044"/>
    </source>
</evidence>
<dbReference type="OrthoDB" id="10260712at2759"/>
<comment type="caution">
    <text evidence="5">The sequence shown here is derived from an EMBL/GenBank/DDBJ whole genome shotgun (WGS) entry which is preliminary data.</text>
</comment>
<dbReference type="InterPro" id="IPR019151">
    <property type="entry name" value="Proteasome_assmbl_chaperone_2"/>
</dbReference>
<evidence type="ECO:0000313" key="5">
    <source>
        <dbReference type="EMBL" id="TMW67318.1"/>
    </source>
</evidence>
<dbReference type="InterPro" id="IPR038389">
    <property type="entry name" value="PSMG2_sf"/>
</dbReference>
<protein>
    <recommendedName>
        <fullName evidence="1 4">Proteasome assembly chaperone 2</fullName>
    </recommendedName>
</protein>
<evidence type="ECO:0000313" key="6">
    <source>
        <dbReference type="Proteomes" id="UP000794436"/>
    </source>
</evidence>
<keyword evidence="2 4" id="KW-0143">Chaperone</keyword>
<keyword evidence="6" id="KW-1185">Reference proteome</keyword>
<sequence>MEFIASQENGDASAFHGDTLVVPTVSYANLGQLTVDLVVNTLLHHAKASNTEVVKIGHLFSTAMPPMVGAAAFGTQDRNALCLNLEVYRIPSHKVTFIQQRTDVTKGHAREFATELTDWALTSGFKTVVVLAGADDMLRHDPNMQRRSLHTFYANAKDAEPRNLAFLKQSASLSDDSAAWEDYRGCGLAPLLHSRCIERTLPFVALVLPCAEGDNVPDAMQMAAFVLQYLEIPLPTAAAPSPLVFPPSWSQLFGRGPDVSLFM</sequence>
<evidence type="ECO:0000256" key="1">
    <source>
        <dbReference type="ARBA" id="ARBA00019186"/>
    </source>
</evidence>
<dbReference type="SUPFAM" id="SSF159659">
    <property type="entry name" value="Cgl1923-like"/>
    <property type="match status" value="1"/>
</dbReference>
<dbReference type="Proteomes" id="UP000794436">
    <property type="component" value="Unassembled WGS sequence"/>
</dbReference>
<dbReference type="GO" id="GO:0005829">
    <property type="term" value="C:cytosol"/>
    <property type="evidence" value="ECO:0007669"/>
    <property type="project" value="TreeGrafter"/>
</dbReference>
<organism evidence="5 6">
    <name type="scientific">Pythium oligandrum</name>
    <name type="common">Mycoparasitic fungus</name>
    <dbReference type="NCBI Taxonomy" id="41045"/>
    <lineage>
        <taxon>Eukaryota</taxon>
        <taxon>Sar</taxon>
        <taxon>Stramenopiles</taxon>
        <taxon>Oomycota</taxon>
        <taxon>Peronosporomycetes</taxon>
        <taxon>Pythiales</taxon>
        <taxon>Pythiaceae</taxon>
        <taxon>Pythium</taxon>
    </lineage>
</organism>
<dbReference type="AlphaFoldDB" id="A0A8K1FR77"/>
<reference evidence="5" key="1">
    <citation type="submission" date="2019-03" db="EMBL/GenBank/DDBJ databases">
        <title>Long read genome sequence of the mycoparasitic Pythium oligandrum ATCC 38472 isolated from sugarbeet rhizosphere.</title>
        <authorList>
            <person name="Gaulin E."/>
        </authorList>
    </citation>
    <scope>NUCLEOTIDE SEQUENCE</scope>
    <source>
        <strain evidence="5">ATCC 38472_TT</strain>
    </source>
</reference>
<name>A0A8K1FR77_PYTOL</name>